<keyword evidence="2" id="KW-1185">Reference proteome</keyword>
<reference evidence="2" key="1">
    <citation type="journal article" date="2012" name="PLoS Genet.">
        <title>The genomes of the fungal plant pathogens Cladosporium fulvum and Dothistroma septosporum reveal adaptation to different hosts and lifestyles but also signatures of common ancestry.</title>
        <authorList>
            <person name="de Wit P.J.G.M."/>
            <person name="van der Burgt A."/>
            <person name="Oekmen B."/>
            <person name="Stergiopoulos I."/>
            <person name="Abd-Elsalam K.A."/>
            <person name="Aerts A.L."/>
            <person name="Bahkali A.H."/>
            <person name="Beenen H.G."/>
            <person name="Chettri P."/>
            <person name="Cox M.P."/>
            <person name="Datema E."/>
            <person name="de Vries R.P."/>
            <person name="Dhillon B."/>
            <person name="Ganley A.R."/>
            <person name="Griffiths S.A."/>
            <person name="Guo Y."/>
            <person name="Hamelin R.C."/>
            <person name="Henrissat B."/>
            <person name="Kabir M.S."/>
            <person name="Jashni M.K."/>
            <person name="Kema G."/>
            <person name="Klaubauf S."/>
            <person name="Lapidus A."/>
            <person name="Levasseur A."/>
            <person name="Lindquist E."/>
            <person name="Mehrabi R."/>
            <person name="Ohm R.A."/>
            <person name="Owen T.J."/>
            <person name="Salamov A."/>
            <person name="Schwelm A."/>
            <person name="Schijlen E."/>
            <person name="Sun H."/>
            <person name="van den Burg H.A."/>
            <person name="van Ham R.C.H.J."/>
            <person name="Zhang S."/>
            <person name="Goodwin S.B."/>
            <person name="Grigoriev I.V."/>
            <person name="Collemare J."/>
            <person name="Bradshaw R.E."/>
        </authorList>
    </citation>
    <scope>NUCLEOTIDE SEQUENCE [LARGE SCALE GENOMIC DNA]</scope>
    <source>
        <strain evidence="2">NZE10 / CBS 128990</strain>
    </source>
</reference>
<evidence type="ECO:0008006" key="3">
    <source>
        <dbReference type="Google" id="ProtNLM"/>
    </source>
</evidence>
<dbReference type="PANTHER" id="PTHR35340">
    <property type="entry name" value="PQQ ENZYME REPEAT PROTEIN-RELATED"/>
    <property type="match status" value="1"/>
</dbReference>
<dbReference type="OMA" id="FAHINAV"/>
<evidence type="ECO:0000313" key="2">
    <source>
        <dbReference type="Proteomes" id="UP000016933"/>
    </source>
</evidence>
<dbReference type="eggNOG" id="ENOG502SI58">
    <property type="taxonomic scope" value="Eukaryota"/>
</dbReference>
<dbReference type="STRING" id="675120.M2YMY2"/>
<organism evidence="1 2">
    <name type="scientific">Dothistroma septosporum (strain NZE10 / CBS 128990)</name>
    <name type="common">Red band needle blight fungus</name>
    <name type="synonym">Mycosphaerella pini</name>
    <dbReference type="NCBI Taxonomy" id="675120"/>
    <lineage>
        <taxon>Eukaryota</taxon>
        <taxon>Fungi</taxon>
        <taxon>Dikarya</taxon>
        <taxon>Ascomycota</taxon>
        <taxon>Pezizomycotina</taxon>
        <taxon>Dothideomycetes</taxon>
        <taxon>Dothideomycetidae</taxon>
        <taxon>Mycosphaerellales</taxon>
        <taxon>Mycosphaerellaceae</taxon>
        <taxon>Dothistroma</taxon>
    </lineage>
</organism>
<dbReference type="InterPro" id="IPR039535">
    <property type="entry name" value="ASST-like"/>
</dbReference>
<protein>
    <recommendedName>
        <fullName evidence="3">ASST-domain-containing protein</fullName>
    </recommendedName>
</protein>
<dbReference type="InterPro" id="IPR053143">
    <property type="entry name" value="Arylsulfate_ST"/>
</dbReference>
<dbReference type="EMBL" id="KB446540">
    <property type="protein sequence ID" value="EME43321.1"/>
    <property type="molecule type" value="Genomic_DNA"/>
</dbReference>
<dbReference type="HOGENOM" id="CLU_018249_1_0_1"/>
<dbReference type="OrthoDB" id="5427350at2759"/>
<evidence type="ECO:0000313" key="1">
    <source>
        <dbReference type="EMBL" id="EME43321.1"/>
    </source>
</evidence>
<accession>M2YMY2</accession>
<dbReference type="Pfam" id="PF14269">
    <property type="entry name" value="Arylsulfotran_2"/>
    <property type="match status" value="1"/>
</dbReference>
<proteinExistence type="predicted"/>
<name>M2YMY2_DOTSN</name>
<reference evidence="1 2" key="2">
    <citation type="journal article" date="2012" name="PLoS Pathog.">
        <title>Diverse lifestyles and strategies of plant pathogenesis encoded in the genomes of eighteen Dothideomycetes fungi.</title>
        <authorList>
            <person name="Ohm R.A."/>
            <person name="Feau N."/>
            <person name="Henrissat B."/>
            <person name="Schoch C.L."/>
            <person name="Horwitz B.A."/>
            <person name="Barry K.W."/>
            <person name="Condon B.J."/>
            <person name="Copeland A.C."/>
            <person name="Dhillon B."/>
            <person name="Glaser F."/>
            <person name="Hesse C.N."/>
            <person name="Kosti I."/>
            <person name="LaButti K."/>
            <person name="Lindquist E.A."/>
            <person name="Lucas S."/>
            <person name="Salamov A.A."/>
            <person name="Bradshaw R.E."/>
            <person name="Ciuffetti L."/>
            <person name="Hamelin R.C."/>
            <person name="Kema G.H.J."/>
            <person name="Lawrence C."/>
            <person name="Scott J.A."/>
            <person name="Spatafora J.W."/>
            <person name="Turgeon B.G."/>
            <person name="de Wit P.J.G.M."/>
            <person name="Zhong S."/>
            <person name="Goodwin S.B."/>
            <person name="Grigoriev I.V."/>
        </authorList>
    </citation>
    <scope>NUCLEOTIDE SEQUENCE [LARGE SCALE GENOMIC DNA]</scope>
    <source>
        <strain evidence="2">NZE10 / CBS 128990</strain>
    </source>
</reference>
<gene>
    <name evidence="1" type="ORF">DOTSEDRAFT_63571</name>
</gene>
<sequence length="580" mass="63902">MRPLILGLAAIPAQVSGRARDPAGFEDGHDLQQYVSRPDLAAPRYQVTKHQPDTIAPGYWIVAPYAGLVNHAPFNGRREHTAYQVGAHIYDGDGGLIWSGARRYDNRNAFGIKPITYNDALHLALHVSGEDLGDDLRSDPAVIILNDEYEEVIRFNDAWFDLHEFNVLEGGRTALVTTKGMEDHNATEINEGVRSVVNPGFREIELSSGRVTYDWTALAGGVKVNESYDAVGMATNHGTWDFAHINAVDKFANGDYLVSARHTSTVYRIAGTTGQIIWRLGGYASDFTAEDDNLEFIWQHHVRIWSDNATRTLISIFDNHGDDQQRNPDMPERTSAVKFIMLNTVGMTAELVRRVERPDGAVSRKLGNVQVLSGQDDIETATLLIDWGYEGYLSEHTASDVVMEARFVSDRMSSYRGYKSTWVGRPKETPALTILPMATADGVVAAFYTSWNGATEVASWSFYGCDSEDRLCRFLGNATRSGFETSFVARDLVRYGYADAVDVHGALLRRSAMTTVAETALTSYNIDASNMVNPDSQDAMQGAILTQSEGVVSELHHVIPAGLFGTAAPLRVHSSSVNRP</sequence>
<dbReference type="AlphaFoldDB" id="M2YMY2"/>
<dbReference type="PANTHER" id="PTHR35340:SF8">
    <property type="entry name" value="ASST-DOMAIN-CONTAINING PROTEIN"/>
    <property type="match status" value="1"/>
</dbReference>
<dbReference type="Proteomes" id="UP000016933">
    <property type="component" value="Unassembled WGS sequence"/>
</dbReference>